<evidence type="ECO:0000256" key="4">
    <source>
        <dbReference type="ARBA" id="ARBA00022801"/>
    </source>
</evidence>
<proteinExistence type="inferred from homology"/>
<protein>
    <recommendedName>
        <fullName evidence="8">Lysosomal Pro-X carboxypeptidase</fullName>
    </recommendedName>
</protein>
<comment type="caution">
    <text evidence="6">The sequence shown here is derived from an EMBL/GenBank/DDBJ whole genome shotgun (WGS) entry which is preliminary data.</text>
</comment>
<dbReference type="InterPro" id="IPR029058">
    <property type="entry name" value="AB_hydrolase_fold"/>
</dbReference>
<evidence type="ECO:0000256" key="5">
    <source>
        <dbReference type="ARBA" id="ARBA00023180"/>
    </source>
</evidence>
<dbReference type="EMBL" id="JBGBPQ010000005">
    <property type="protein sequence ID" value="KAL1524642.1"/>
    <property type="molecule type" value="Genomic_DNA"/>
</dbReference>
<keyword evidence="7" id="KW-1185">Reference proteome</keyword>
<evidence type="ECO:0000256" key="1">
    <source>
        <dbReference type="ARBA" id="ARBA00011079"/>
    </source>
</evidence>
<evidence type="ECO:0000313" key="6">
    <source>
        <dbReference type="EMBL" id="KAL1524642.1"/>
    </source>
</evidence>
<sequence>MAPLFPSAPASALASASLFGRPSTANCTVHWREVPLDHFNFQEPRTFRQRYFTYDGFCASSHSPILLYTGNEASVELYVNSTGWMWERGARLGALLVFAEHRYYGESLPFGGDAGAYDAAALRWLSLEQALADYATLAHHLRASRAAAPLVAVGGSYGGMLAAWLRMHYPSAAVGALAASAPVLAFDGLLGQPHFDGNEYWRVVTRDASPAAGAAAGCTRGVRAAWPRLFRLAREAAGRARLRDAFRLCAPMRAADGELLAAALLNVWDTLAMGNYPYASNYLVFQQTRDPAVELPAWPMRVACAFFEGMSDETPEDELLHAMASAAGVLYNASGTLPCMKLPSDPNFDGIWDYQWCSERLPQETYFPLDGIHDMFWTRPANKSAINERCAAKYGVRRDSMWIAATSSFMEGAQGASNVIFSNGEYDPWRAGGVLTNLSDSIVALQVPRGAHHLDLMFSHPLDPPEVRAVRDAEEAIVRGWISKHSDAAREQGLVT</sequence>
<dbReference type="GO" id="GO:0070008">
    <property type="term" value="F:serine-type exopeptidase activity"/>
    <property type="evidence" value="ECO:0007669"/>
    <property type="project" value="InterPro"/>
</dbReference>
<dbReference type="SUPFAM" id="SSF53474">
    <property type="entry name" value="alpha/beta-Hydrolases"/>
    <property type="match status" value="1"/>
</dbReference>
<reference evidence="6 7" key="1">
    <citation type="journal article" date="2024" name="Science">
        <title>Giant polyketide synthase enzymes in the biosynthesis of giant marine polyether toxins.</title>
        <authorList>
            <person name="Fallon T.R."/>
            <person name="Shende V.V."/>
            <person name="Wierzbicki I.H."/>
            <person name="Pendleton A.L."/>
            <person name="Watervoot N.F."/>
            <person name="Auber R.P."/>
            <person name="Gonzalez D.J."/>
            <person name="Wisecaver J.H."/>
            <person name="Moore B.S."/>
        </authorList>
    </citation>
    <scope>NUCLEOTIDE SEQUENCE [LARGE SCALE GENOMIC DNA]</scope>
    <source>
        <strain evidence="6 7">12B1</strain>
    </source>
</reference>
<dbReference type="InterPro" id="IPR042269">
    <property type="entry name" value="Ser_carbopepase_S28_SKS"/>
</dbReference>
<dbReference type="PANTHER" id="PTHR11010:SF38">
    <property type="entry name" value="LYSOSOMAL PRO-X CARBOXYPEPTIDASE"/>
    <property type="match status" value="1"/>
</dbReference>
<dbReference type="Pfam" id="PF05577">
    <property type="entry name" value="Peptidase_S28"/>
    <property type="match status" value="1"/>
</dbReference>
<dbReference type="GO" id="GO:0008239">
    <property type="term" value="F:dipeptidyl-peptidase activity"/>
    <property type="evidence" value="ECO:0007669"/>
    <property type="project" value="TreeGrafter"/>
</dbReference>
<dbReference type="GO" id="GO:0006508">
    <property type="term" value="P:proteolysis"/>
    <property type="evidence" value="ECO:0007669"/>
    <property type="project" value="UniProtKB-KW"/>
</dbReference>
<evidence type="ECO:0000313" key="7">
    <source>
        <dbReference type="Proteomes" id="UP001515480"/>
    </source>
</evidence>
<name>A0AB34JUV4_PRYPA</name>
<dbReference type="InterPro" id="IPR008758">
    <property type="entry name" value="Peptidase_S28"/>
</dbReference>
<dbReference type="Gene3D" id="3.40.50.1820">
    <property type="entry name" value="alpha/beta hydrolase"/>
    <property type="match status" value="1"/>
</dbReference>
<keyword evidence="5" id="KW-0325">Glycoprotein</keyword>
<evidence type="ECO:0000256" key="3">
    <source>
        <dbReference type="ARBA" id="ARBA00022729"/>
    </source>
</evidence>
<keyword evidence="2" id="KW-0645">Protease</keyword>
<gene>
    <name evidence="6" type="ORF">AB1Y20_019529</name>
</gene>
<evidence type="ECO:0008006" key="8">
    <source>
        <dbReference type="Google" id="ProtNLM"/>
    </source>
</evidence>
<dbReference type="AlphaFoldDB" id="A0AB34JUV4"/>
<organism evidence="6 7">
    <name type="scientific">Prymnesium parvum</name>
    <name type="common">Toxic golden alga</name>
    <dbReference type="NCBI Taxonomy" id="97485"/>
    <lineage>
        <taxon>Eukaryota</taxon>
        <taxon>Haptista</taxon>
        <taxon>Haptophyta</taxon>
        <taxon>Prymnesiophyceae</taxon>
        <taxon>Prymnesiales</taxon>
        <taxon>Prymnesiaceae</taxon>
        <taxon>Prymnesium</taxon>
    </lineage>
</organism>
<keyword evidence="4" id="KW-0378">Hydrolase</keyword>
<evidence type="ECO:0000256" key="2">
    <source>
        <dbReference type="ARBA" id="ARBA00022670"/>
    </source>
</evidence>
<dbReference type="Proteomes" id="UP001515480">
    <property type="component" value="Unassembled WGS sequence"/>
</dbReference>
<dbReference type="PANTHER" id="PTHR11010">
    <property type="entry name" value="PROTEASE S28 PRO-X CARBOXYPEPTIDASE-RELATED"/>
    <property type="match status" value="1"/>
</dbReference>
<dbReference type="Gene3D" id="1.20.120.980">
    <property type="entry name" value="Serine carboxypeptidase S28, SKS domain"/>
    <property type="match status" value="1"/>
</dbReference>
<keyword evidence="3" id="KW-0732">Signal</keyword>
<accession>A0AB34JUV4</accession>
<comment type="similarity">
    <text evidence="1">Belongs to the peptidase S28 family.</text>
</comment>